<keyword evidence="4" id="KW-1185">Reference proteome</keyword>
<gene>
    <name evidence="3" type="ORF">IPMB12_05645</name>
</gene>
<accession>A0A6G9IBK9</accession>
<dbReference type="GO" id="GO:0008713">
    <property type="term" value="F:ADP-heptose-lipopolysaccharide heptosyltransferase activity"/>
    <property type="evidence" value="ECO:0007669"/>
    <property type="project" value="TreeGrafter"/>
</dbReference>
<protein>
    <submittedName>
        <fullName evidence="3">Glycosyltransferase family 9 protein</fullName>
    </submittedName>
</protein>
<dbReference type="RefSeq" id="WP_166915777.1">
    <property type="nucleotide sequence ID" value="NZ_CP050253.1"/>
</dbReference>
<keyword evidence="2 3" id="KW-0808">Transferase</keyword>
<dbReference type="InterPro" id="IPR002201">
    <property type="entry name" value="Glyco_trans_9"/>
</dbReference>
<evidence type="ECO:0000313" key="4">
    <source>
        <dbReference type="Proteomes" id="UP000501168"/>
    </source>
</evidence>
<evidence type="ECO:0000313" key="3">
    <source>
        <dbReference type="EMBL" id="QIQ21209.1"/>
    </source>
</evidence>
<dbReference type="SUPFAM" id="SSF53756">
    <property type="entry name" value="UDP-Glycosyltransferase/glycogen phosphorylase"/>
    <property type="match status" value="1"/>
</dbReference>
<dbReference type="Gene3D" id="3.40.50.2000">
    <property type="entry name" value="Glycogen Phosphorylase B"/>
    <property type="match status" value="2"/>
</dbReference>
<dbReference type="PANTHER" id="PTHR30160">
    <property type="entry name" value="TETRAACYLDISACCHARIDE 4'-KINASE-RELATED"/>
    <property type="match status" value="1"/>
</dbReference>
<dbReference type="PANTHER" id="PTHR30160:SF15">
    <property type="entry name" value="GLYCOSYLTRANSFERASE HI_0523-RELATED"/>
    <property type="match status" value="1"/>
</dbReference>
<keyword evidence="1" id="KW-0328">Glycosyltransferase</keyword>
<name>A0A6G9IBK9_9GAMM</name>
<dbReference type="KEGG" id="orb:IPMB12_05645"/>
<dbReference type="GO" id="GO:0005829">
    <property type="term" value="C:cytosol"/>
    <property type="evidence" value="ECO:0007669"/>
    <property type="project" value="TreeGrafter"/>
</dbReference>
<dbReference type="EMBL" id="CP050253">
    <property type="protein sequence ID" value="QIQ21209.1"/>
    <property type="molecule type" value="Genomic_DNA"/>
</dbReference>
<organism evidence="3 4">
    <name type="scientific">Zophobihabitans entericus</name>
    <dbReference type="NCBI Taxonomy" id="1635327"/>
    <lineage>
        <taxon>Bacteria</taxon>
        <taxon>Pseudomonadati</taxon>
        <taxon>Pseudomonadota</taxon>
        <taxon>Gammaproteobacteria</taxon>
        <taxon>Orbales</taxon>
        <taxon>Orbaceae</taxon>
        <taxon>Zophobihabitans</taxon>
    </lineage>
</organism>
<proteinExistence type="predicted"/>
<evidence type="ECO:0000256" key="2">
    <source>
        <dbReference type="ARBA" id="ARBA00022679"/>
    </source>
</evidence>
<dbReference type="Pfam" id="PF01075">
    <property type="entry name" value="Glyco_transf_9"/>
    <property type="match status" value="1"/>
</dbReference>
<dbReference type="GO" id="GO:0009244">
    <property type="term" value="P:lipopolysaccharide core region biosynthetic process"/>
    <property type="evidence" value="ECO:0007669"/>
    <property type="project" value="TreeGrafter"/>
</dbReference>
<reference evidence="3 4" key="1">
    <citation type="submission" date="2020-03" db="EMBL/GenBank/DDBJ databases">
        <title>Complete genome sequence of Orbus sp. IPMB12 (BCRC 80908).</title>
        <authorList>
            <person name="Lo W.-S."/>
            <person name="Chang T.-H."/>
            <person name="Kuo C.-H."/>
        </authorList>
    </citation>
    <scope>NUCLEOTIDE SEQUENCE [LARGE SCALE GENOMIC DNA]</scope>
    <source>
        <strain evidence="3 4">IPMB12</strain>
    </source>
</reference>
<dbReference type="AlphaFoldDB" id="A0A6G9IBK9"/>
<sequence>MQWAQYLSNIFQYCKHLNRQRNIKTKELKNNIKIFFLCNEKRIKTDIDLNNITDIAILMYGKGIGDAIVLSGLIKILKEQNYKITILAEKRIAFYFENNSNIDKVILVDKSFSAEDYQKLKTTTDFDLLIDLYDKDLSSYIRFKIIKAINAKHTIGFNQKQYNIFDHSIEYKEYKSHITKRLTYLLDYLQIPAQEISYDVPLPEDDMAIANGFLQQYLQKYSTIVIFNPFSTNKMRDFSLTQIDKMTQFLNSRDQVLTIIIGEHQRISQLKTYENIIINPHRSFFVAAALVKSADLVITPDTSIVHLANTFNRRMICTYNNRMIDRNFINNYVWSPNYPNAVQLFANKNQVSDILPDILIQHIQEQLDLIRNEKN</sequence>
<dbReference type="InParanoid" id="A0A6G9IBK9"/>
<dbReference type="FunCoup" id="A0A6G9IBK9">
    <property type="interactions" value="93"/>
</dbReference>
<evidence type="ECO:0000256" key="1">
    <source>
        <dbReference type="ARBA" id="ARBA00022676"/>
    </source>
</evidence>
<dbReference type="InterPro" id="IPR051199">
    <property type="entry name" value="LPS_LOS_Heptosyltrfase"/>
</dbReference>
<dbReference type="Proteomes" id="UP000501168">
    <property type="component" value="Chromosome"/>
</dbReference>